<sequence length="178" mass="19589">MAQIHAPPGEGWNEKLQDGTTVRIRSISAQDAELELEFLNHLSPAFRSSRFLGLVRDPTPEVARELTDLDPACAVGFIALVPYEGREREIGAAQFHVNAKGDRCDASLTVGDEWRQRGVGSLLMRHLIAAARARGIRHMRAYAPGRSGGGDRLAANIGFQRRLDSRDPATVIYDLCLE</sequence>
<protein>
    <submittedName>
        <fullName evidence="2">GNAT family N-acetyltransferase</fullName>
    </submittedName>
</protein>
<dbReference type="InterPro" id="IPR016181">
    <property type="entry name" value="Acyl_CoA_acyltransferase"/>
</dbReference>
<dbReference type="SUPFAM" id="SSF55729">
    <property type="entry name" value="Acyl-CoA N-acyltransferases (Nat)"/>
    <property type="match status" value="1"/>
</dbReference>
<reference evidence="2 3" key="1">
    <citation type="submission" date="2017-02" db="EMBL/GenBank/DDBJ databases">
        <title>Whole genome sequencing of Rhodanobacter lindaniclasticus DSM 17932.</title>
        <authorList>
            <person name="Kumar S."/>
            <person name="Patil P."/>
            <person name="Patil P.B."/>
        </authorList>
    </citation>
    <scope>NUCLEOTIDE SEQUENCE [LARGE SCALE GENOMIC DNA]</scope>
    <source>
        <strain evidence="2 3">DSM 17932</strain>
    </source>
</reference>
<dbReference type="AlphaFoldDB" id="A0A4S3K7G2"/>
<dbReference type="EMBL" id="MWIO01000083">
    <property type="protein sequence ID" value="THD04152.1"/>
    <property type="molecule type" value="Genomic_DNA"/>
</dbReference>
<feature type="domain" description="N-acetyltransferase" evidence="1">
    <location>
        <begin position="22"/>
        <end position="178"/>
    </location>
</feature>
<comment type="caution">
    <text evidence="2">The sequence shown here is derived from an EMBL/GenBank/DDBJ whole genome shotgun (WGS) entry which is preliminary data.</text>
</comment>
<evidence type="ECO:0000259" key="1">
    <source>
        <dbReference type="PROSITE" id="PS51186"/>
    </source>
</evidence>
<dbReference type="Proteomes" id="UP000306317">
    <property type="component" value="Unassembled WGS sequence"/>
</dbReference>
<dbReference type="PROSITE" id="PS51186">
    <property type="entry name" value="GNAT"/>
    <property type="match status" value="1"/>
</dbReference>
<gene>
    <name evidence="2" type="ORF">B1991_17870</name>
</gene>
<accession>A0A4S3K7G2</accession>
<keyword evidence="3" id="KW-1185">Reference proteome</keyword>
<dbReference type="GO" id="GO:0016747">
    <property type="term" value="F:acyltransferase activity, transferring groups other than amino-acyl groups"/>
    <property type="evidence" value="ECO:0007669"/>
    <property type="project" value="InterPro"/>
</dbReference>
<dbReference type="InterPro" id="IPR000182">
    <property type="entry name" value="GNAT_dom"/>
</dbReference>
<dbReference type="OrthoDB" id="9807426at2"/>
<name>A0A4S3K7G2_9GAMM</name>
<dbReference type="RefSeq" id="WP_136260040.1">
    <property type="nucleotide sequence ID" value="NZ_MWIO01000083.1"/>
</dbReference>
<proteinExistence type="predicted"/>
<keyword evidence="2" id="KW-0808">Transferase</keyword>
<dbReference type="CDD" id="cd04301">
    <property type="entry name" value="NAT_SF"/>
    <property type="match status" value="1"/>
</dbReference>
<dbReference type="Pfam" id="PF00583">
    <property type="entry name" value="Acetyltransf_1"/>
    <property type="match status" value="1"/>
</dbReference>
<evidence type="ECO:0000313" key="3">
    <source>
        <dbReference type="Proteomes" id="UP000306317"/>
    </source>
</evidence>
<evidence type="ECO:0000313" key="2">
    <source>
        <dbReference type="EMBL" id="THD04152.1"/>
    </source>
</evidence>
<dbReference type="Gene3D" id="3.40.630.30">
    <property type="match status" value="1"/>
</dbReference>
<organism evidence="2 3">
    <name type="scientific">Rhodanobacter lindaniclasticus</name>
    <dbReference type="NCBI Taxonomy" id="75310"/>
    <lineage>
        <taxon>Bacteria</taxon>
        <taxon>Pseudomonadati</taxon>
        <taxon>Pseudomonadota</taxon>
        <taxon>Gammaproteobacteria</taxon>
        <taxon>Lysobacterales</taxon>
        <taxon>Rhodanobacteraceae</taxon>
        <taxon>Rhodanobacter</taxon>
    </lineage>
</organism>